<comment type="catalytic activity">
    <reaction evidence="1 9">
        <text>a ribonucleoside 5'-phosphate + H2O = a ribonucleoside + phosphate</text>
        <dbReference type="Rhea" id="RHEA:12484"/>
        <dbReference type="ChEBI" id="CHEBI:15377"/>
        <dbReference type="ChEBI" id="CHEBI:18254"/>
        <dbReference type="ChEBI" id="CHEBI:43474"/>
        <dbReference type="ChEBI" id="CHEBI:58043"/>
        <dbReference type="EC" id="3.1.3.5"/>
    </reaction>
</comment>
<evidence type="ECO:0000313" key="11">
    <source>
        <dbReference type="EMBL" id="ANZ45521.1"/>
    </source>
</evidence>
<comment type="function">
    <text evidence="9">Nucleotidase that shows phosphatase activity on nucleoside 5'-monophosphates.</text>
</comment>
<gene>
    <name evidence="9" type="primary">surE</name>
    <name evidence="11" type="ORF">BED41_10830</name>
</gene>
<evidence type="ECO:0000256" key="4">
    <source>
        <dbReference type="ARBA" id="ARBA00011062"/>
    </source>
</evidence>
<dbReference type="GO" id="GO:0046872">
    <property type="term" value="F:metal ion binding"/>
    <property type="evidence" value="ECO:0007669"/>
    <property type="project" value="UniProtKB-UniRule"/>
</dbReference>
<dbReference type="HAMAP" id="MF_00060">
    <property type="entry name" value="SurE"/>
    <property type="match status" value="1"/>
</dbReference>
<dbReference type="Gene3D" id="3.40.1210.10">
    <property type="entry name" value="Survival protein SurE-like phosphatase/nucleotidase"/>
    <property type="match status" value="1"/>
</dbReference>
<evidence type="ECO:0000256" key="6">
    <source>
        <dbReference type="ARBA" id="ARBA00022723"/>
    </source>
</evidence>
<keyword evidence="8 9" id="KW-0378">Hydrolase</keyword>
<keyword evidence="5 9" id="KW-0963">Cytoplasm</keyword>
<evidence type="ECO:0000259" key="10">
    <source>
        <dbReference type="Pfam" id="PF01975"/>
    </source>
</evidence>
<dbReference type="PANTHER" id="PTHR30457:SF12">
    <property type="entry name" value="5'_3'-NUCLEOTIDASE SURE"/>
    <property type="match status" value="1"/>
</dbReference>
<dbReference type="GO" id="GO:0004309">
    <property type="term" value="F:exopolyphosphatase activity"/>
    <property type="evidence" value="ECO:0007669"/>
    <property type="project" value="TreeGrafter"/>
</dbReference>
<organism evidence="11 12">
    <name type="scientific">Cloacibacillus porcorum</name>
    <dbReference type="NCBI Taxonomy" id="1197717"/>
    <lineage>
        <taxon>Bacteria</taxon>
        <taxon>Thermotogati</taxon>
        <taxon>Synergistota</taxon>
        <taxon>Synergistia</taxon>
        <taxon>Synergistales</taxon>
        <taxon>Synergistaceae</taxon>
        <taxon>Cloacibacillus</taxon>
    </lineage>
</organism>
<accession>A0A1B2I6B6</accession>
<reference evidence="11" key="1">
    <citation type="submission" date="2016-08" db="EMBL/GenBank/DDBJ databases">
        <title>Complete genome of Cloacibacillus porcorum.</title>
        <authorList>
            <person name="Looft T."/>
            <person name="Bayles D.O."/>
            <person name="Alt D.P."/>
        </authorList>
    </citation>
    <scope>NUCLEOTIDE SEQUENCE [LARGE SCALE GENOMIC DNA]</scope>
    <source>
        <strain evidence="11">CL-84</strain>
    </source>
</reference>
<keyword evidence="6 9" id="KW-0479">Metal-binding</keyword>
<dbReference type="GO" id="GO:0000166">
    <property type="term" value="F:nucleotide binding"/>
    <property type="evidence" value="ECO:0007669"/>
    <property type="project" value="UniProtKB-KW"/>
</dbReference>
<dbReference type="EMBL" id="CP016757">
    <property type="protein sequence ID" value="ANZ45521.1"/>
    <property type="molecule type" value="Genomic_DNA"/>
</dbReference>
<dbReference type="InterPro" id="IPR036523">
    <property type="entry name" value="SurE-like_sf"/>
</dbReference>
<sequence>MKKILITNDDGIFAEGIQTLAKAFHAAGYEVLAVAPDRERSASGHSMTMDRPLQIKKIENKMLADGFTAYSCDGTPTDCVIMGIDVLHFVPDLVLSGINCGPNLGDDLTYSGTACAAMEGLIFGYPSVAVSLVCGSTSPEKHFDTAAETALQTARWLAGHPLPEGVMYNVNVPNERLADIAGVRLTRKGKRRYHDKITVVRTPFGGEAYWVGGSIHDELHEDTDVWAVAHKYVSVTPVHLEMTSFDSYNAAKETAIEAEIYRGMKSE</sequence>
<feature type="binding site" evidence="9">
    <location>
        <position position="10"/>
    </location>
    <ligand>
        <name>a divalent metal cation</name>
        <dbReference type="ChEBI" id="CHEBI:60240"/>
    </ligand>
</feature>
<evidence type="ECO:0000256" key="5">
    <source>
        <dbReference type="ARBA" id="ARBA00022490"/>
    </source>
</evidence>
<dbReference type="KEGG" id="cpor:BED41_10830"/>
<evidence type="ECO:0000256" key="8">
    <source>
        <dbReference type="ARBA" id="ARBA00022801"/>
    </source>
</evidence>
<name>A0A1B2I6B6_9BACT</name>
<dbReference type="AlphaFoldDB" id="A0A1B2I6B6"/>
<dbReference type="GO" id="GO:0005737">
    <property type="term" value="C:cytoplasm"/>
    <property type="evidence" value="ECO:0007669"/>
    <property type="project" value="UniProtKB-SubCell"/>
</dbReference>
<dbReference type="FunFam" id="3.40.1210.10:FF:000001">
    <property type="entry name" value="5'/3'-nucleotidase SurE"/>
    <property type="match status" value="1"/>
</dbReference>
<evidence type="ECO:0000256" key="3">
    <source>
        <dbReference type="ARBA" id="ARBA00004496"/>
    </source>
</evidence>
<dbReference type="RefSeq" id="WP_066745952.1">
    <property type="nucleotide sequence ID" value="NZ_CP016757.1"/>
</dbReference>
<feature type="binding site" evidence="9">
    <location>
        <position position="99"/>
    </location>
    <ligand>
        <name>a divalent metal cation</name>
        <dbReference type="ChEBI" id="CHEBI:60240"/>
    </ligand>
</feature>
<keyword evidence="12" id="KW-1185">Reference proteome</keyword>
<evidence type="ECO:0000313" key="12">
    <source>
        <dbReference type="Proteomes" id="UP000093044"/>
    </source>
</evidence>
<comment type="subcellular location">
    <subcellularLocation>
        <location evidence="3 9">Cytoplasm</location>
    </subcellularLocation>
</comment>
<dbReference type="InterPro" id="IPR030048">
    <property type="entry name" value="SurE"/>
</dbReference>
<dbReference type="GO" id="GO:0008253">
    <property type="term" value="F:5'-nucleotidase activity"/>
    <property type="evidence" value="ECO:0007669"/>
    <property type="project" value="UniProtKB-UniRule"/>
</dbReference>
<keyword evidence="7 9" id="KW-0547">Nucleotide-binding</keyword>
<feature type="binding site" evidence="9">
    <location>
        <position position="41"/>
    </location>
    <ligand>
        <name>a divalent metal cation</name>
        <dbReference type="ChEBI" id="CHEBI:60240"/>
    </ligand>
</feature>
<evidence type="ECO:0000256" key="1">
    <source>
        <dbReference type="ARBA" id="ARBA00000815"/>
    </source>
</evidence>
<dbReference type="SUPFAM" id="SSF64167">
    <property type="entry name" value="SurE-like"/>
    <property type="match status" value="1"/>
</dbReference>
<proteinExistence type="inferred from homology"/>
<evidence type="ECO:0000256" key="9">
    <source>
        <dbReference type="HAMAP-Rule" id="MF_00060"/>
    </source>
</evidence>
<evidence type="ECO:0000256" key="7">
    <source>
        <dbReference type="ARBA" id="ARBA00022741"/>
    </source>
</evidence>
<feature type="domain" description="Survival protein SurE-like phosphatase/nucleotidase" evidence="10">
    <location>
        <begin position="4"/>
        <end position="194"/>
    </location>
</feature>
<comment type="cofactor">
    <cofactor evidence="2">
        <name>Mg(2+)</name>
        <dbReference type="ChEBI" id="CHEBI:18420"/>
    </cofactor>
</comment>
<feature type="binding site" evidence="9">
    <location>
        <position position="9"/>
    </location>
    <ligand>
        <name>a divalent metal cation</name>
        <dbReference type="ChEBI" id="CHEBI:60240"/>
    </ligand>
</feature>
<dbReference type="InterPro" id="IPR002828">
    <property type="entry name" value="SurE-like_Pase/nucleotidase"/>
</dbReference>
<evidence type="ECO:0000256" key="2">
    <source>
        <dbReference type="ARBA" id="ARBA00001946"/>
    </source>
</evidence>
<dbReference type="PANTHER" id="PTHR30457">
    <property type="entry name" value="5'-NUCLEOTIDASE SURE"/>
    <property type="match status" value="1"/>
</dbReference>
<dbReference type="GO" id="GO:0008254">
    <property type="term" value="F:3'-nucleotidase activity"/>
    <property type="evidence" value="ECO:0007669"/>
    <property type="project" value="TreeGrafter"/>
</dbReference>
<protein>
    <recommendedName>
        <fullName evidence="9">5'-nucleotidase SurE</fullName>
        <ecNumber evidence="9">3.1.3.5</ecNumber>
    </recommendedName>
    <alternativeName>
        <fullName evidence="9">Nucleoside 5'-monophosphate phosphohydrolase</fullName>
    </alternativeName>
</protein>
<dbReference type="NCBIfam" id="TIGR00087">
    <property type="entry name" value="surE"/>
    <property type="match status" value="1"/>
</dbReference>
<dbReference type="STRING" id="1197717.BED41_10830"/>
<dbReference type="OrthoDB" id="9780815at2"/>
<dbReference type="GeneID" id="83058341"/>
<dbReference type="EC" id="3.1.3.5" evidence="9"/>
<comment type="similarity">
    <text evidence="4 9">Belongs to the SurE nucleotidase family.</text>
</comment>
<comment type="cofactor">
    <cofactor evidence="9">
        <name>a divalent metal cation</name>
        <dbReference type="ChEBI" id="CHEBI:60240"/>
    </cofactor>
    <text evidence="9">Binds 1 divalent metal cation per subunit.</text>
</comment>
<dbReference type="Proteomes" id="UP000093044">
    <property type="component" value="Chromosome"/>
</dbReference>
<dbReference type="Pfam" id="PF01975">
    <property type="entry name" value="SurE"/>
    <property type="match status" value="1"/>
</dbReference>
<dbReference type="NCBIfam" id="NF001490">
    <property type="entry name" value="PRK00346.1-4"/>
    <property type="match status" value="1"/>
</dbReference>